<sequence length="179" mass="18872">MVSGERGTVLRVFPQSLFQRFSTLALSLHIGPRRLEVAQPPPFRVWLVADFNMAAGRRCDRGGAARGNGVLTDLNLNYNEIGDESATALASALRVNSNPLVTTLWLGANGIGDKGAASIAEALRGNEEDDTSRGGRGGRGRGRYGGLGAEDAAVCAEVLTTLDLASILASATSRWEESD</sequence>
<keyword evidence="2" id="KW-0433">Leucine-rich repeat</keyword>
<dbReference type="KEGG" id="ehx:EMIHUDRAFT_213442"/>
<evidence type="ECO:0000256" key="2">
    <source>
        <dbReference type="ARBA" id="ARBA00022614"/>
    </source>
</evidence>
<dbReference type="GO" id="GO:0005634">
    <property type="term" value="C:nucleus"/>
    <property type="evidence" value="ECO:0007669"/>
    <property type="project" value="TreeGrafter"/>
</dbReference>
<dbReference type="SUPFAM" id="SSF52047">
    <property type="entry name" value="RNI-like"/>
    <property type="match status" value="1"/>
</dbReference>
<accession>A0A0D3IN38</accession>
<dbReference type="EnsemblProtists" id="EOD12673">
    <property type="protein sequence ID" value="EOD12673"/>
    <property type="gene ID" value="EMIHUDRAFT_213442"/>
</dbReference>
<keyword evidence="1" id="KW-0343">GTPase activation</keyword>
<dbReference type="Pfam" id="PF13516">
    <property type="entry name" value="LRR_6"/>
    <property type="match status" value="2"/>
</dbReference>
<dbReference type="SMART" id="SM00368">
    <property type="entry name" value="LRR_RI"/>
    <property type="match status" value="2"/>
</dbReference>
<dbReference type="GO" id="GO:0031267">
    <property type="term" value="F:small GTPase binding"/>
    <property type="evidence" value="ECO:0007669"/>
    <property type="project" value="TreeGrafter"/>
</dbReference>
<dbReference type="RefSeq" id="XP_005765102.1">
    <property type="nucleotide sequence ID" value="XM_005765045.1"/>
</dbReference>
<dbReference type="GO" id="GO:0005096">
    <property type="term" value="F:GTPase activator activity"/>
    <property type="evidence" value="ECO:0007669"/>
    <property type="project" value="UniProtKB-KW"/>
</dbReference>
<evidence type="ECO:0000313" key="4">
    <source>
        <dbReference type="EnsemblProtists" id="EOD12673"/>
    </source>
</evidence>
<proteinExistence type="predicted"/>
<dbReference type="Proteomes" id="UP000013827">
    <property type="component" value="Unassembled WGS sequence"/>
</dbReference>
<dbReference type="PANTHER" id="PTHR24113:SF12">
    <property type="entry name" value="RAN GTPASE-ACTIVATING PROTEIN 1"/>
    <property type="match status" value="1"/>
</dbReference>
<dbReference type="InterPro" id="IPR001611">
    <property type="entry name" value="Leu-rich_rpt"/>
</dbReference>
<dbReference type="InterPro" id="IPR027038">
    <property type="entry name" value="RanGap"/>
</dbReference>
<organism evidence="4 5">
    <name type="scientific">Emiliania huxleyi (strain CCMP1516)</name>
    <dbReference type="NCBI Taxonomy" id="280463"/>
    <lineage>
        <taxon>Eukaryota</taxon>
        <taxon>Haptista</taxon>
        <taxon>Haptophyta</taxon>
        <taxon>Prymnesiophyceae</taxon>
        <taxon>Isochrysidales</taxon>
        <taxon>Noelaerhabdaceae</taxon>
        <taxon>Emiliania</taxon>
    </lineage>
</organism>
<protein>
    <submittedName>
        <fullName evidence="4">Uncharacterized protein</fullName>
    </submittedName>
</protein>
<reference evidence="5" key="1">
    <citation type="journal article" date="2013" name="Nature">
        <title>Pan genome of the phytoplankton Emiliania underpins its global distribution.</title>
        <authorList>
            <person name="Read B.A."/>
            <person name="Kegel J."/>
            <person name="Klute M.J."/>
            <person name="Kuo A."/>
            <person name="Lefebvre S.C."/>
            <person name="Maumus F."/>
            <person name="Mayer C."/>
            <person name="Miller J."/>
            <person name="Monier A."/>
            <person name="Salamov A."/>
            <person name="Young J."/>
            <person name="Aguilar M."/>
            <person name="Claverie J.M."/>
            <person name="Frickenhaus S."/>
            <person name="Gonzalez K."/>
            <person name="Herman E.K."/>
            <person name="Lin Y.C."/>
            <person name="Napier J."/>
            <person name="Ogata H."/>
            <person name="Sarno A.F."/>
            <person name="Shmutz J."/>
            <person name="Schroeder D."/>
            <person name="de Vargas C."/>
            <person name="Verret F."/>
            <person name="von Dassow P."/>
            <person name="Valentin K."/>
            <person name="Van de Peer Y."/>
            <person name="Wheeler G."/>
            <person name="Dacks J.B."/>
            <person name="Delwiche C.F."/>
            <person name="Dyhrman S.T."/>
            <person name="Glockner G."/>
            <person name="John U."/>
            <person name="Richards T."/>
            <person name="Worden A.Z."/>
            <person name="Zhang X."/>
            <person name="Grigoriev I.V."/>
            <person name="Allen A.E."/>
            <person name="Bidle K."/>
            <person name="Borodovsky M."/>
            <person name="Bowler C."/>
            <person name="Brownlee C."/>
            <person name="Cock J.M."/>
            <person name="Elias M."/>
            <person name="Gladyshev V.N."/>
            <person name="Groth M."/>
            <person name="Guda C."/>
            <person name="Hadaegh A."/>
            <person name="Iglesias-Rodriguez M.D."/>
            <person name="Jenkins J."/>
            <person name="Jones B.M."/>
            <person name="Lawson T."/>
            <person name="Leese F."/>
            <person name="Lindquist E."/>
            <person name="Lobanov A."/>
            <person name="Lomsadze A."/>
            <person name="Malik S.B."/>
            <person name="Marsh M.E."/>
            <person name="Mackinder L."/>
            <person name="Mock T."/>
            <person name="Mueller-Roeber B."/>
            <person name="Pagarete A."/>
            <person name="Parker M."/>
            <person name="Probert I."/>
            <person name="Quesneville H."/>
            <person name="Raines C."/>
            <person name="Rensing S.A."/>
            <person name="Riano-Pachon D.M."/>
            <person name="Richier S."/>
            <person name="Rokitta S."/>
            <person name="Shiraiwa Y."/>
            <person name="Soanes D.M."/>
            <person name="van der Giezen M."/>
            <person name="Wahlund T.M."/>
            <person name="Williams B."/>
            <person name="Wilson W."/>
            <person name="Wolfe G."/>
            <person name="Wurch L.L."/>
        </authorList>
    </citation>
    <scope>NUCLEOTIDE SEQUENCE</scope>
</reference>
<keyword evidence="5" id="KW-1185">Reference proteome</keyword>
<evidence type="ECO:0000313" key="5">
    <source>
        <dbReference type="Proteomes" id="UP000013827"/>
    </source>
</evidence>
<dbReference type="InterPro" id="IPR032675">
    <property type="entry name" value="LRR_dom_sf"/>
</dbReference>
<dbReference type="Gene3D" id="3.80.10.10">
    <property type="entry name" value="Ribonuclease Inhibitor"/>
    <property type="match status" value="1"/>
</dbReference>
<dbReference type="HOGENOM" id="CLU_1506144_0_0_1"/>
<name>A0A0D3IN38_EMIH1</name>
<dbReference type="GO" id="GO:0048471">
    <property type="term" value="C:perinuclear region of cytoplasm"/>
    <property type="evidence" value="ECO:0007669"/>
    <property type="project" value="TreeGrafter"/>
</dbReference>
<dbReference type="GO" id="GO:0006913">
    <property type="term" value="P:nucleocytoplasmic transport"/>
    <property type="evidence" value="ECO:0007669"/>
    <property type="project" value="TreeGrafter"/>
</dbReference>
<evidence type="ECO:0000256" key="1">
    <source>
        <dbReference type="ARBA" id="ARBA00022468"/>
    </source>
</evidence>
<reference evidence="4" key="2">
    <citation type="submission" date="2024-10" db="UniProtKB">
        <authorList>
            <consortium name="EnsemblProtists"/>
        </authorList>
    </citation>
    <scope>IDENTIFICATION</scope>
</reference>
<dbReference type="PANTHER" id="PTHR24113">
    <property type="entry name" value="RAN GTPASE-ACTIVATING PROTEIN 1"/>
    <property type="match status" value="1"/>
</dbReference>
<dbReference type="PaxDb" id="2903-EOD12673"/>
<dbReference type="GeneID" id="17258772"/>
<keyword evidence="3" id="KW-0677">Repeat</keyword>
<evidence type="ECO:0000256" key="3">
    <source>
        <dbReference type="ARBA" id="ARBA00022737"/>
    </source>
</evidence>
<dbReference type="GO" id="GO:0005829">
    <property type="term" value="C:cytosol"/>
    <property type="evidence" value="ECO:0007669"/>
    <property type="project" value="TreeGrafter"/>
</dbReference>
<dbReference type="AlphaFoldDB" id="A0A0D3IN38"/>